<accession>A0A9P9E027</accession>
<name>A0A9P9E027_9PLEO</name>
<dbReference type="AlphaFoldDB" id="A0A9P9E027"/>
<proteinExistence type="predicted"/>
<comment type="caution">
    <text evidence="2">The sequence shown here is derived from an EMBL/GenBank/DDBJ whole genome shotgun (WGS) entry which is preliminary data.</text>
</comment>
<dbReference type="EMBL" id="JAGMWT010000005">
    <property type="protein sequence ID" value="KAH7128316.1"/>
    <property type="molecule type" value="Genomic_DNA"/>
</dbReference>
<evidence type="ECO:0000313" key="2">
    <source>
        <dbReference type="EMBL" id="KAH7128316.1"/>
    </source>
</evidence>
<reference evidence="2" key="1">
    <citation type="journal article" date="2021" name="Nat. Commun.">
        <title>Genetic determinants of endophytism in the Arabidopsis root mycobiome.</title>
        <authorList>
            <person name="Mesny F."/>
            <person name="Miyauchi S."/>
            <person name="Thiergart T."/>
            <person name="Pickel B."/>
            <person name="Atanasova L."/>
            <person name="Karlsson M."/>
            <person name="Huettel B."/>
            <person name="Barry K.W."/>
            <person name="Haridas S."/>
            <person name="Chen C."/>
            <person name="Bauer D."/>
            <person name="Andreopoulos W."/>
            <person name="Pangilinan J."/>
            <person name="LaButti K."/>
            <person name="Riley R."/>
            <person name="Lipzen A."/>
            <person name="Clum A."/>
            <person name="Drula E."/>
            <person name="Henrissat B."/>
            <person name="Kohler A."/>
            <person name="Grigoriev I.V."/>
            <person name="Martin F.M."/>
            <person name="Hacquard S."/>
        </authorList>
    </citation>
    <scope>NUCLEOTIDE SEQUENCE</scope>
    <source>
        <strain evidence="2">MPI-CAGE-CH-0243</strain>
    </source>
</reference>
<keyword evidence="1" id="KW-0732">Signal</keyword>
<evidence type="ECO:0000313" key="3">
    <source>
        <dbReference type="Proteomes" id="UP000700596"/>
    </source>
</evidence>
<sequence>MPCHVSFNASLPMRLFSLLWLLPHRASSALHWTDGLPPGHPPQGSGTQVPSNGIVSNLLKYALKCSVNIYKVSLLSSGAPGQVIGPYIHFRLYVS</sequence>
<protein>
    <recommendedName>
        <fullName evidence="4">Secreted protein</fullName>
    </recommendedName>
</protein>
<dbReference type="Proteomes" id="UP000700596">
    <property type="component" value="Unassembled WGS sequence"/>
</dbReference>
<evidence type="ECO:0000256" key="1">
    <source>
        <dbReference type="SAM" id="SignalP"/>
    </source>
</evidence>
<keyword evidence="3" id="KW-1185">Reference proteome</keyword>
<feature type="signal peptide" evidence="1">
    <location>
        <begin position="1"/>
        <end position="28"/>
    </location>
</feature>
<gene>
    <name evidence="2" type="ORF">B0J11DRAFT_524618</name>
</gene>
<feature type="chain" id="PRO_5040386982" description="Secreted protein" evidence="1">
    <location>
        <begin position="29"/>
        <end position="95"/>
    </location>
</feature>
<organism evidence="2 3">
    <name type="scientific">Dendryphion nanum</name>
    <dbReference type="NCBI Taxonomy" id="256645"/>
    <lineage>
        <taxon>Eukaryota</taxon>
        <taxon>Fungi</taxon>
        <taxon>Dikarya</taxon>
        <taxon>Ascomycota</taxon>
        <taxon>Pezizomycotina</taxon>
        <taxon>Dothideomycetes</taxon>
        <taxon>Pleosporomycetidae</taxon>
        <taxon>Pleosporales</taxon>
        <taxon>Torulaceae</taxon>
        <taxon>Dendryphion</taxon>
    </lineage>
</organism>
<evidence type="ECO:0008006" key="4">
    <source>
        <dbReference type="Google" id="ProtNLM"/>
    </source>
</evidence>